<dbReference type="STRING" id="388467.A19Y_3352"/>
<organism evidence="2 3">
    <name type="scientific">Planktothrix agardhii (strain NIVA-CYA 126/8)</name>
    <dbReference type="NCBI Taxonomy" id="388467"/>
    <lineage>
        <taxon>Bacteria</taxon>
        <taxon>Bacillati</taxon>
        <taxon>Cyanobacteriota</taxon>
        <taxon>Cyanophyceae</taxon>
        <taxon>Oscillatoriophycideae</taxon>
        <taxon>Oscillatoriales</taxon>
        <taxon>Microcoleaceae</taxon>
        <taxon>Planktothrix</taxon>
    </lineage>
</organism>
<dbReference type="PATRIC" id="fig|388467.6.peg.3298"/>
<proteinExistence type="predicted"/>
<dbReference type="Proteomes" id="UP000027395">
    <property type="component" value="Chromosome"/>
</dbReference>
<evidence type="ECO:0000313" key="3">
    <source>
        <dbReference type="Proteomes" id="UP000027395"/>
    </source>
</evidence>
<dbReference type="HOGENOM" id="CLU_123293_0_0_3"/>
<protein>
    <recommendedName>
        <fullName evidence="1">DUF4168 domain-containing protein</fullName>
    </recommendedName>
</protein>
<keyword evidence="3" id="KW-1185">Reference proteome</keyword>
<dbReference type="eggNOG" id="ENOG5032VR9">
    <property type="taxonomic scope" value="Bacteria"/>
</dbReference>
<dbReference type="Pfam" id="PF13767">
    <property type="entry name" value="DUF4168"/>
    <property type="match status" value="1"/>
</dbReference>
<evidence type="ECO:0000259" key="1">
    <source>
        <dbReference type="Pfam" id="PF13767"/>
    </source>
</evidence>
<dbReference type="RefSeq" id="WP_042155449.1">
    <property type="nucleotide sequence ID" value="NZ_CM002803.1"/>
</dbReference>
<dbReference type="AlphaFoldDB" id="A0A073CJP2"/>
<evidence type="ECO:0000313" key="2">
    <source>
        <dbReference type="EMBL" id="KEI68142.1"/>
    </source>
</evidence>
<reference evidence="2 3" key="1">
    <citation type="journal article" date="2014" name="Appl. Environ. Microbiol.">
        <title>Elucidation of insertion elements encoded on plasmids and in vitro construction of shuttle vectors from the toxic cyanobacterium Planktothrix.</title>
        <authorList>
            <person name="Christiansen G."/>
            <person name="Goesmann A."/>
            <person name="Kurmayer R."/>
        </authorList>
    </citation>
    <scope>NUCLEOTIDE SEQUENCE [LARGE SCALE GENOMIC DNA]</scope>
    <source>
        <strain evidence="2 3">NIVA-CYA 126/8</strain>
    </source>
</reference>
<sequence length="160" mass="17800">MKTTLLFAQILSKSLTVAILSGCGVFMGWSQTPSQTFPSLSWGSPARAQDIFNYSEETIINYAKAALALESRRHEVANEIKKIVGDVPRIICDQPTSFNALPGNAPQLAVSYCDQAKRIIESKGLTISQFNDMTRHQQNDPRFRQRIQAEILKLLQSGTN</sequence>
<dbReference type="InterPro" id="IPR025433">
    <property type="entry name" value="DUF4168"/>
</dbReference>
<gene>
    <name evidence="2" type="ORF">A19Y_3352</name>
</gene>
<dbReference type="EMBL" id="CM002803">
    <property type="protein sequence ID" value="KEI68142.1"/>
    <property type="molecule type" value="Genomic_DNA"/>
</dbReference>
<name>A0A073CJP2_PLAA1</name>
<accession>A0A073CJP2</accession>
<feature type="domain" description="DUF4168" evidence="1">
    <location>
        <begin position="55"/>
        <end position="147"/>
    </location>
</feature>